<reference evidence="1 2" key="1">
    <citation type="submission" date="2024-06" db="EMBL/GenBank/DDBJ databases">
        <authorList>
            <person name="Li F."/>
        </authorList>
    </citation>
    <scope>NUCLEOTIDE SEQUENCE [LARGE SCALE GENOMIC DNA]</scope>
    <source>
        <strain evidence="1 2">GXAS 311</strain>
    </source>
</reference>
<name>A0ABV2BP16_9GAMM</name>
<dbReference type="Proteomes" id="UP001548189">
    <property type="component" value="Unassembled WGS sequence"/>
</dbReference>
<accession>A0ABV2BP16</accession>
<dbReference type="InterPro" id="IPR016181">
    <property type="entry name" value="Acyl_CoA_acyltransferase"/>
</dbReference>
<gene>
    <name evidence="1" type="ORF">ABVT43_00950</name>
</gene>
<protein>
    <submittedName>
        <fullName evidence="1">GNAT family N-acetyltransferase</fullName>
    </submittedName>
</protein>
<dbReference type="InterPro" id="IPR000182">
    <property type="entry name" value="GNAT_dom"/>
</dbReference>
<keyword evidence="2" id="KW-1185">Reference proteome</keyword>
<evidence type="ECO:0000313" key="2">
    <source>
        <dbReference type="Proteomes" id="UP001548189"/>
    </source>
</evidence>
<dbReference type="InterPro" id="IPR051531">
    <property type="entry name" value="N-acetyltransferase"/>
</dbReference>
<proteinExistence type="predicted"/>
<dbReference type="PANTHER" id="PTHR43792:SF1">
    <property type="entry name" value="N-ACETYLTRANSFERASE DOMAIN-CONTAINING PROTEIN"/>
    <property type="match status" value="1"/>
</dbReference>
<dbReference type="EMBL" id="JBEVCJ010000001">
    <property type="protein sequence ID" value="MET1253683.1"/>
    <property type="molecule type" value="Genomic_DNA"/>
</dbReference>
<sequence length="174" mass="20661">MIDELQTKRFILQPLKSTHKLFYCELYQDENLTEFIDGVRSKQKLDKAFRTALRFNKYVFSHYTWVIIDRITTEQIGICGLVDKANDNVDIGTVIIQKMQNKKIAKEVLARLMDYAYLNLNKRVITGYSYLENIKSSRLMRSLGFECCLDSRKEVKVNYWQLSKEQWLINNVRE</sequence>
<comment type="caution">
    <text evidence="1">The sequence shown here is derived from an EMBL/GenBank/DDBJ whole genome shotgun (WGS) entry which is preliminary data.</text>
</comment>
<dbReference type="SUPFAM" id="SSF55729">
    <property type="entry name" value="Acyl-CoA N-acyltransferases (Nat)"/>
    <property type="match status" value="1"/>
</dbReference>
<dbReference type="PANTHER" id="PTHR43792">
    <property type="entry name" value="GNAT FAMILY, PUTATIVE (AFU_ORTHOLOGUE AFUA_3G00765)-RELATED-RELATED"/>
    <property type="match status" value="1"/>
</dbReference>
<evidence type="ECO:0000313" key="1">
    <source>
        <dbReference type="EMBL" id="MET1253683.1"/>
    </source>
</evidence>
<dbReference type="Pfam" id="PF13302">
    <property type="entry name" value="Acetyltransf_3"/>
    <property type="match status" value="1"/>
</dbReference>
<dbReference type="Gene3D" id="3.40.630.30">
    <property type="match status" value="1"/>
</dbReference>
<organism evidence="1 2">
    <name type="scientific">Aliikangiella maris</name>
    <dbReference type="NCBI Taxonomy" id="3162458"/>
    <lineage>
        <taxon>Bacteria</taxon>
        <taxon>Pseudomonadati</taxon>
        <taxon>Pseudomonadota</taxon>
        <taxon>Gammaproteobacteria</taxon>
        <taxon>Oceanospirillales</taxon>
        <taxon>Pleioneaceae</taxon>
        <taxon>Aliikangiella</taxon>
    </lineage>
</organism>